<feature type="domain" description="Response regulatory" evidence="3">
    <location>
        <begin position="9"/>
        <end position="124"/>
    </location>
</feature>
<dbReference type="AlphaFoldDB" id="A0A0U4PBF5"/>
<evidence type="ECO:0000313" key="5">
    <source>
        <dbReference type="Proteomes" id="UP000064137"/>
    </source>
</evidence>
<proteinExistence type="predicted"/>
<dbReference type="KEGG" id="por:APT59_18510"/>
<gene>
    <name evidence="4" type="ORF">APT59_18510</name>
</gene>
<dbReference type="PANTHER" id="PTHR44591:SF21">
    <property type="entry name" value="TWO-COMPONENT RESPONSE REGULATOR"/>
    <property type="match status" value="1"/>
</dbReference>
<dbReference type="GO" id="GO:0000160">
    <property type="term" value="P:phosphorelay signal transduction system"/>
    <property type="evidence" value="ECO:0007669"/>
    <property type="project" value="InterPro"/>
</dbReference>
<reference evidence="4 5" key="1">
    <citation type="submission" date="2016-01" db="EMBL/GenBank/DDBJ databases">
        <title>Annotation of Pseudomonas oryzihabitans USDA-ARS-USMARC-56511.</title>
        <authorList>
            <person name="Harhay G.P."/>
            <person name="Harhay D.M."/>
            <person name="Smith T.P.L."/>
            <person name="Bono J.L."/>
            <person name="Heaton M.P."/>
            <person name="Clawson M.L."/>
            <person name="Chitko-Mckown C.G."/>
            <person name="Capik S.F."/>
            <person name="DeDonder K.D."/>
            <person name="Apley M.D."/>
            <person name="Lubbers B.V."/>
            <person name="White B.J."/>
            <person name="Larson R.L."/>
        </authorList>
    </citation>
    <scope>NUCLEOTIDE SEQUENCE [LARGE SCALE GENOMIC DNA]</scope>
    <source>
        <strain evidence="4 5">USDA-ARS-USMARC-56511</strain>
    </source>
</reference>
<dbReference type="SUPFAM" id="SSF52172">
    <property type="entry name" value="CheY-like"/>
    <property type="match status" value="1"/>
</dbReference>
<organism evidence="4 5">
    <name type="scientific">Pseudomonas oryzihabitans</name>
    <dbReference type="NCBI Taxonomy" id="47885"/>
    <lineage>
        <taxon>Bacteria</taxon>
        <taxon>Pseudomonadati</taxon>
        <taxon>Pseudomonadota</taxon>
        <taxon>Gammaproteobacteria</taxon>
        <taxon>Pseudomonadales</taxon>
        <taxon>Pseudomonadaceae</taxon>
        <taxon>Pseudomonas</taxon>
    </lineage>
</organism>
<dbReference type="SMART" id="SM00448">
    <property type="entry name" value="REC"/>
    <property type="match status" value="1"/>
</dbReference>
<dbReference type="PANTHER" id="PTHR44591">
    <property type="entry name" value="STRESS RESPONSE REGULATOR PROTEIN 1"/>
    <property type="match status" value="1"/>
</dbReference>
<dbReference type="InterPro" id="IPR050595">
    <property type="entry name" value="Bact_response_regulator"/>
</dbReference>
<protein>
    <submittedName>
        <fullName evidence="4">Response regulator receiver protein</fullName>
    </submittedName>
</protein>
<dbReference type="Gene3D" id="3.40.50.2300">
    <property type="match status" value="1"/>
</dbReference>
<dbReference type="InterPro" id="IPR011006">
    <property type="entry name" value="CheY-like_superfamily"/>
</dbReference>
<dbReference type="EMBL" id="CP013987">
    <property type="protein sequence ID" value="ALZ86095.1"/>
    <property type="molecule type" value="Genomic_DNA"/>
</dbReference>
<dbReference type="PROSITE" id="PS50110">
    <property type="entry name" value="RESPONSE_REGULATORY"/>
    <property type="match status" value="1"/>
</dbReference>
<keyword evidence="1 2" id="KW-0597">Phosphoprotein</keyword>
<accession>A0A0U4PBF5</accession>
<dbReference type="Pfam" id="PF00072">
    <property type="entry name" value="Response_reg"/>
    <property type="match status" value="1"/>
</dbReference>
<dbReference type="RefSeq" id="WP_059316202.1">
    <property type="nucleotide sequence ID" value="NZ_CP013987.1"/>
</dbReference>
<feature type="modified residue" description="4-aspartylphosphate" evidence="2">
    <location>
        <position position="61"/>
    </location>
</feature>
<sequence length="130" mass="14468">MTLPSSPPYVVVIEDNGMLAELLGNHLEERLQWACTRFDNADDALVHLLQQQDAPALVITDHLMPGQLHGGELAQMLLQRWPELPMVITSGYGYEITTALPPQVIFLQKPWTLDEVDSAVRLARARQAVG</sequence>
<name>A0A0U4PBF5_9PSED</name>
<evidence type="ECO:0000259" key="3">
    <source>
        <dbReference type="PROSITE" id="PS50110"/>
    </source>
</evidence>
<evidence type="ECO:0000256" key="1">
    <source>
        <dbReference type="ARBA" id="ARBA00022553"/>
    </source>
</evidence>
<evidence type="ECO:0000313" key="4">
    <source>
        <dbReference type="EMBL" id="ALZ86095.1"/>
    </source>
</evidence>
<dbReference type="InterPro" id="IPR001789">
    <property type="entry name" value="Sig_transdc_resp-reg_receiver"/>
</dbReference>
<dbReference type="OrthoDB" id="6984387at2"/>
<dbReference type="Proteomes" id="UP000064137">
    <property type="component" value="Chromosome"/>
</dbReference>
<evidence type="ECO:0000256" key="2">
    <source>
        <dbReference type="PROSITE-ProRule" id="PRU00169"/>
    </source>
</evidence>